<evidence type="ECO:0008006" key="4">
    <source>
        <dbReference type="Google" id="ProtNLM"/>
    </source>
</evidence>
<evidence type="ECO:0000313" key="3">
    <source>
        <dbReference type="Proteomes" id="UP001368318"/>
    </source>
</evidence>
<protein>
    <recommendedName>
        <fullName evidence="4">Bacteriocin immunity protein</fullName>
    </recommendedName>
</protein>
<dbReference type="EMBL" id="CP136924">
    <property type="protein sequence ID" value="WXA02167.1"/>
    <property type="molecule type" value="Genomic_DNA"/>
</dbReference>
<dbReference type="RefSeq" id="WP_338731746.1">
    <property type="nucleotide sequence ID" value="NZ_CP136924.1"/>
</dbReference>
<dbReference type="Proteomes" id="UP001368318">
    <property type="component" value="Chromosome"/>
</dbReference>
<reference evidence="1 3" key="1">
    <citation type="submission" date="2023-10" db="EMBL/GenBank/DDBJ databases">
        <title>Culture-based analysis of two novel bacteria associated with mangrove crab gills.</title>
        <authorList>
            <person name="Yang X."/>
            <person name="Garuglieri E."/>
            <person name="Van Goethem M.W."/>
            <person name="Fusi M."/>
            <person name="Marasco R."/>
            <person name="Daffonchio D.G."/>
        </authorList>
    </citation>
    <scope>NUCLEOTIDE SEQUENCE [LARGE SCALE GENOMIC DNA]</scope>
    <source>
        <strain evidence="2">UG2-1</strain>
        <strain evidence="1">UG2-2</strain>
        <strain evidence="3">UG2_2</strain>
    </source>
</reference>
<accession>A0AAU6NX44</accession>
<organism evidence="1 3">
    <name type="scientific">Mangrovimonas cancribranchiae</name>
    <dbReference type="NCBI Taxonomy" id="3080055"/>
    <lineage>
        <taxon>Bacteria</taxon>
        <taxon>Pseudomonadati</taxon>
        <taxon>Bacteroidota</taxon>
        <taxon>Flavobacteriia</taxon>
        <taxon>Flavobacteriales</taxon>
        <taxon>Flavobacteriaceae</taxon>
        <taxon>Mangrovimonas</taxon>
    </lineage>
</organism>
<proteinExistence type="predicted"/>
<gene>
    <name evidence="2" type="ORF">R3L15_11130</name>
    <name evidence="1" type="ORF">R3L16_10460</name>
</gene>
<evidence type="ECO:0000313" key="2">
    <source>
        <dbReference type="EMBL" id="WXA12672.1"/>
    </source>
</evidence>
<evidence type="ECO:0000313" key="1">
    <source>
        <dbReference type="EMBL" id="WXA02167.1"/>
    </source>
</evidence>
<dbReference type="AlphaFoldDB" id="A0AAU6NX44"/>
<dbReference type="KEGG" id="mcaa:R3L15_11130"/>
<name>A0AAU6NX44_9FLAO</name>
<sequence>MIIELKKLKDKELNCIYKCLMQFAEYIANYEHQDSQDSKIRLSIINELTSNLAHKATSKTQPKKRKLKLYLHQAIVLSLSLKFQMDYGQTDQEQTSVATRLYYQLTPAI</sequence>
<keyword evidence="3" id="KW-1185">Reference proteome</keyword>
<dbReference type="EMBL" id="CP136925">
    <property type="protein sequence ID" value="WXA12672.1"/>
    <property type="molecule type" value="Genomic_DNA"/>
</dbReference>